<dbReference type="STRING" id="904291.A7J15_06310"/>
<dbReference type="SMART" id="SM00257">
    <property type="entry name" value="LysM"/>
    <property type="match status" value="1"/>
</dbReference>
<sequence>MSTAILSAGPSAPRIAAPRTRLRLTARGRRVLAALAAAPVVAGLAAAIIGGGTALASREDGAGAEAFDIVTVSAGDTLWSIAQEVAPGHDPRDVIYELKNLNNLAGGMLTPGQQISVPAAFGH</sequence>
<dbReference type="Pfam" id="PF01476">
    <property type="entry name" value="LysM"/>
    <property type="match status" value="1"/>
</dbReference>
<accession>A0A1B9NB57</accession>
<comment type="caution">
    <text evidence="1">The sequence shown here is derived from an EMBL/GenBank/DDBJ whole genome shotgun (WGS) entry which is preliminary data.</text>
</comment>
<dbReference type="Proteomes" id="UP000093355">
    <property type="component" value="Unassembled WGS sequence"/>
</dbReference>
<organism evidence="1 2">
    <name type="scientific">Microbacterium sediminis</name>
    <dbReference type="NCBI Taxonomy" id="904291"/>
    <lineage>
        <taxon>Bacteria</taxon>
        <taxon>Bacillati</taxon>
        <taxon>Actinomycetota</taxon>
        <taxon>Actinomycetes</taxon>
        <taxon>Micrococcales</taxon>
        <taxon>Microbacteriaceae</taxon>
        <taxon>Microbacterium</taxon>
    </lineage>
</organism>
<dbReference type="Gene3D" id="3.10.350.10">
    <property type="entry name" value="LysM domain"/>
    <property type="match status" value="1"/>
</dbReference>
<evidence type="ECO:0000313" key="2">
    <source>
        <dbReference type="Proteomes" id="UP000093355"/>
    </source>
</evidence>
<protein>
    <submittedName>
        <fullName evidence="1">Uncharacterized protein</fullName>
    </submittedName>
</protein>
<dbReference type="AlphaFoldDB" id="A0A1B9NB57"/>
<dbReference type="InterPro" id="IPR036779">
    <property type="entry name" value="LysM_dom_sf"/>
</dbReference>
<evidence type="ECO:0000313" key="1">
    <source>
        <dbReference type="EMBL" id="OCG73829.1"/>
    </source>
</evidence>
<gene>
    <name evidence="1" type="ORF">A7J15_06310</name>
</gene>
<dbReference type="InterPro" id="IPR018392">
    <property type="entry name" value="LysM"/>
</dbReference>
<dbReference type="RefSeq" id="WP_067026104.1">
    <property type="nucleotide sequence ID" value="NZ_CP038256.1"/>
</dbReference>
<dbReference type="PROSITE" id="PS51782">
    <property type="entry name" value="LYSM"/>
    <property type="match status" value="1"/>
</dbReference>
<dbReference type="CDD" id="cd00118">
    <property type="entry name" value="LysM"/>
    <property type="match status" value="1"/>
</dbReference>
<dbReference type="SUPFAM" id="SSF54106">
    <property type="entry name" value="LysM domain"/>
    <property type="match status" value="1"/>
</dbReference>
<name>A0A1B9NB57_9MICO</name>
<dbReference type="OrthoDB" id="5084290at2"/>
<dbReference type="EMBL" id="LXMD01000023">
    <property type="protein sequence ID" value="OCG73829.1"/>
    <property type="molecule type" value="Genomic_DNA"/>
</dbReference>
<keyword evidence="2" id="KW-1185">Reference proteome</keyword>
<reference evidence="1 2" key="1">
    <citation type="submission" date="2016-05" db="EMBL/GenBank/DDBJ databases">
        <authorList>
            <person name="Lavstsen T."/>
            <person name="Jespersen J.S."/>
        </authorList>
    </citation>
    <scope>NUCLEOTIDE SEQUENCE [LARGE SCALE GENOMIC DNA]</scope>
    <source>
        <strain evidence="1 2">YLB-01</strain>
    </source>
</reference>
<proteinExistence type="predicted"/>